<organism evidence="3 4">
    <name type="scientific">Actinomyces denticolens</name>
    <dbReference type="NCBI Taxonomy" id="52767"/>
    <lineage>
        <taxon>Bacteria</taxon>
        <taxon>Bacillati</taxon>
        <taxon>Actinomycetota</taxon>
        <taxon>Actinomycetes</taxon>
        <taxon>Actinomycetales</taxon>
        <taxon>Actinomycetaceae</taxon>
        <taxon>Actinomyces</taxon>
    </lineage>
</organism>
<sequence>MEEISDVSKTGHCAQLNDDSPTAPAAAAPAPAPITLTSHDIATLIINGSGITLQPSGTTILLHMPLIAHTNPATQALTTTVGGTSIDVEATPTTYTWNWGDGTTTTTTDPGHPYPNQTITHQYTTTTEVTITLTTTWTARFRPTDATEWRPVTGYITTTQSAPPFNIRRLIPYLTDDAQEHHNH</sequence>
<dbReference type="Gene3D" id="2.60.40.10">
    <property type="entry name" value="Immunoglobulins"/>
    <property type="match status" value="1"/>
</dbReference>
<name>A0ABY1I6W6_9ACTO</name>
<evidence type="ECO:0000256" key="1">
    <source>
        <dbReference type="SAM" id="MobiDB-lite"/>
    </source>
</evidence>
<evidence type="ECO:0000313" key="3">
    <source>
        <dbReference type="EMBL" id="SHI69770.1"/>
    </source>
</evidence>
<reference evidence="3 4" key="1">
    <citation type="submission" date="2016-11" db="EMBL/GenBank/DDBJ databases">
        <authorList>
            <person name="Varghese N."/>
            <person name="Submissions S."/>
        </authorList>
    </citation>
    <scope>NUCLEOTIDE SEQUENCE [LARGE SCALE GENOMIC DNA]</scope>
    <source>
        <strain evidence="3 4">PA</strain>
    </source>
</reference>
<comment type="caution">
    <text evidence="3">The sequence shown here is derived from an EMBL/GenBank/DDBJ whole genome shotgun (WGS) entry which is preliminary data.</text>
</comment>
<accession>A0ABY1I6W6</accession>
<dbReference type="PROSITE" id="PS50093">
    <property type="entry name" value="PKD"/>
    <property type="match status" value="1"/>
</dbReference>
<gene>
    <name evidence="3" type="ORF">SAMN05216246_10429</name>
</gene>
<evidence type="ECO:0000259" key="2">
    <source>
        <dbReference type="PROSITE" id="PS50093"/>
    </source>
</evidence>
<protein>
    <recommendedName>
        <fullName evidence="2">PKD domain-containing protein</fullName>
    </recommendedName>
</protein>
<dbReference type="InterPro" id="IPR013783">
    <property type="entry name" value="Ig-like_fold"/>
</dbReference>
<proteinExistence type="predicted"/>
<dbReference type="Proteomes" id="UP000184390">
    <property type="component" value="Unassembled WGS sequence"/>
</dbReference>
<evidence type="ECO:0000313" key="4">
    <source>
        <dbReference type="Proteomes" id="UP000184390"/>
    </source>
</evidence>
<feature type="region of interest" description="Disordered" evidence="1">
    <location>
        <begin position="1"/>
        <end position="30"/>
    </location>
</feature>
<keyword evidence="4" id="KW-1185">Reference proteome</keyword>
<dbReference type="EMBL" id="FQYL01000004">
    <property type="protein sequence ID" value="SHI69770.1"/>
    <property type="molecule type" value="Genomic_DNA"/>
</dbReference>
<feature type="domain" description="PKD" evidence="2">
    <location>
        <begin position="91"/>
        <end position="136"/>
    </location>
</feature>
<dbReference type="RefSeq" id="WP_083600482.1">
    <property type="nucleotide sequence ID" value="NZ_FQYL01000004.1"/>
</dbReference>
<dbReference type="InterPro" id="IPR000601">
    <property type="entry name" value="PKD_dom"/>
</dbReference>